<dbReference type="SUPFAM" id="SSF56672">
    <property type="entry name" value="DNA/RNA polymerases"/>
    <property type="match status" value="1"/>
</dbReference>
<dbReference type="CDD" id="cd09272">
    <property type="entry name" value="RNase_HI_RT_Ty1"/>
    <property type="match status" value="1"/>
</dbReference>
<sequence>AYLNGDLDEKIYMEPPECLEEILMDMVDNEEGEIQEAAWTMLNDMREGKNYCRLRKSLYGLKQSGRQWYLKLDEKLKKLGLKPSKSDPCVYTLDKGTEDVVILTIYVDDLCLASKNLSKLNTLKAKLKEECKMKDMGRIHYCLGLEFKYEPEEGVMHISQRKYAQEILKRFKMESCKPLSTPLDVNVKFGEPENSQNSEESNLPYRNLIGSLMYLTMGSRVDITYAVNFLSQFNSKFSEVHWKAAKRVLRYLQGTLDYKLTYRKIQDTLIGYVDADWGNCNLDRRSYSGYVFTLAGAAVTWASKKQRTVALSSVEAEYLSMSEAVKEALYLRRLLEDMGFPSEGPTRLYNDNQGAQMLIANPVYHSRTKHIDIRNQFIKQSVDDNFVEIKYLKTDEMPADFLTKPLSREKMLFCSQMSGVG</sequence>
<reference evidence="2" key="2">
    <citation type="submission" date="2014-07" db="EMBL/GenBank/DDBJ databases">
        <authorList>
            <person name="Hull J."/>
        </authorList>
    </citation>
    <scope>NUCLEOTIDE SEQUENCE</scope>
</reference>
<dbReference type="InterPro" id="IPR013103">
    <property type="entry name" value="RVT_2"/>
</dbReference>
<protein>
    <submittedName>
        <fullName evidence="2">Copia protein</fullName>
    </submittedName>
</protein>
<dbReference type="PANTHER" id="PTHR11439:SF463">
    <property type="entry name" value="REVERSE TRANSCRIPTASE TY1_COPIA-TYPE DOMAIN-CONTAINING PROTEIN"/>
    <property type="match status" value="1"/>
</dbReference>
<organism evidence="2">
    <name type="scientific">Lygus hesperus</name>
    <name type="common">Western plant bug</name>
    <dbReference type="NCBI Taxonomy" id="30085"/>
    <lineage>
        <taxon>Eukaryota</taxon>
        <taxon>Metazoa</taxon>
        <taxon>Ecdysozoa</taxon>
        <taxon>Arthropoda</taxon>
        <taxon>Hexapoda</taxon>
        <taxon>Insecta</taxon>
        <taxon>Pterygota</taxon>
        <taxon>Neoptera</taxon>
        <taxon>Paraneoptera</taxon>
        <taxon>Hemiptera</taxon>
        <taxon>Heteroptera</taxon>
        <taxon>Panheteroptera</taxon>
        <taxon>Cimicomorpha</taxon>
        <taxon>Miridae</taxon>
        <taxon>Mirini</taxon>
        <taxon>Lygus</taxon>
    </lineage>
</organism>
<dbReference type="AlphaFoldDB" id="A0A0A9YFJ4"/>
<evidence type="ECO:0000313" key="2">
    <source>
        <dbReference type="EMBL" id="JAG30411.1"/>
    </source>
</evidence>
<dbReference type="PANTHER" id="PTHR11439">
    <property type="entry name" value="GAG-POL-RELATED RETROTRANSPOSON"/>
    <property type="match status" value="1"/>
</dbReference>
<accession>A0A0A9YFJ4</accession>
<evidence type="ECO:0000259" key="1">
    <source>
        <dbReference type="Pfam" id="PF07727"/>
    </source>
</evidence>
<name>A0A0A9YFJ4_LYGHE</name>
<dbReference type="Pfam" id="PF07727">
    <property type="entry name" value="RVT_2"/>
    <property type="match status" value="1"/>
</dbReference>
<proteinExistence type="predicted"/>
<feature type="domain" description="Reverse transcriptase Ty1/copia-type" evidence="1">
    <location>
        <begin position="44"/>
        <end position="183"/>
    </location>
</feature>
<dbReference type="GO" id="GO:0071897">
    <property type="term" value="P:DNA biosynthetic process"/>
    <property type="evidence" value="ECO:0007669"/>
    <property type="project" value="UniProtKB-ARBA"/>
</dbReference>
<dbReference type="InterPro" id="IPR043502">
    <property type="entry name" value="DNA/RNA_pol_sf"/>
</dbReference>
<gene>
    <name evidence="2" type="primary">GIP_63</name>
    <name evidence="2" type="ORF">CM83_25444</name>
</gene>
<dbReference type="EMBL" id="GBHO01013193">
    <property type="protein sequence ID" value="JAG30411.1"/>
    <property type="molecule type" value="Transcribed_RNA"/>
</dbReference>
<reference evidence="2" key="1">
    <citation type="journal article" date="2014" name="PLoS ONE">
        <title>Transcriptome-Based Identification of ABC Transporters in the Western Tarnished Plant Bug Lygus hesperus.</title>
        <authorList>
            <person name="Hull J.J."/>
            <person name="Chaney K."/>
            <person name="Geib S.M."/>
            <person name="Fabrick J.A."/>
            <person name="Brent C.S."/>
            <person name="Walsh D."/>
            <person name="Lavine L.C."/>
        </authorList>
    </citation>
    <scope>NUCLEOTIDE SEQUENCE</scope>
</reference>
<feature type="non-terminal residue" evidence="2">
    <location>
        <position position="1"/>
    </location>
</feature>